<evidence type="ECO:0000313" key="2">
    <source>
        <dbReference type="EMBL" id="PHP52385.1"/>
    </source>
</evidence>
<dbReference type="Proteomes" id="UP000194577">
    <property type="component" value="Unassembled WGS sequence"/>
</dbReference>
<keyword evidence="3" id="KW-1185">Reference proteome</keyword>
<reference evidence="2 3" key="1">
    <citation type="submission" date="2017-10" db="EMBL/GenBank/DDBJ databases">
        <title>Draft genome sequence of cellulolytic Actinomyces sp CtC72 isolated from cattle rumen fluid.</title>
        <authorList>
            <person name="Joshi A.J."/>
            <person name="Vasudevan G."/>
            <person name="Lanjekar V.B."/>
            <person name="Hivarkar S."/>
            <person name="Engineer A."/>
            <person name="Pore S.D."/>
            <person name="Dhakephalkar P.K."/>
            <person name="Dagar S."/>
        </authorList>
    </citation>
    <scope>NUCLEOTIDE SEQUENCE [LARGE SCALE GENOMIC DNA]</scope>
    <source>
        <strain evidence="3">CtC72</strain>
    </source>
</reference>
<gene>
    <name evidence="2" type="ORF">BW737_009475</name>
</gene>
<proteinExistence type="predicted"/>
<dbReference type="InterPro" id="IPR029055">
    <property type="entry name" value="Ntn_hydrolases_N"/>
</dbReference>
<protein>
    <recommendedName>
        <fullName evidence="1">Asparagine synthetase domain-containing protein</fullName>
    </recommendedName>
</protein>
<feature type="domain" description="Asparagine synthetase" evidence="1">
    <location>
        <begin position="146"/>
        <end position="202"/>
    </location>
</feature>
<dbReference type="InterPro" id="IPR014729">
    <property type="entry name" value="Rossmann-like_a/b/a_fold"/>
</dbReference>
<dbReference type="SUPFAM" id="SSF56235">
    <property type="entry name" value="N-terminal nucleophile aminohydrolases (Ntn hydrolases)"/>
    <property type="match status" value="1"/>
</dbReference>
<dbReference type="SUPFAM" id="SSF52402">
    <property type="entry name" value="Adenine nucleotide alpha hydrolases-like"/>
    <property type="match status" value="1"/>
</dbReference>
<evidence type="ECO:0000259" key="1">
    <source>
        <dbReference type="Pfam" id="PF00733"/>
    </source>
</evidence>
<comment type="caution">
    <text evidence="2">The sequence shown here is derived from an EMBL/GenBank/DDBJ whole genome shotgun (WGS) entry which is preliminary data.</text>
</comment>
<name>A0ABX4MAD3_9ACTO</name>
<accession>A0ABX4MAD3</accession>
<dbReference type="InterPro" id="IPR001962">
    <property type="entry name" value="Asn_synthase"/>
</dbReference>
<dbReference type="RefSeq" id="WP_086615224.1">
    <property type="nucleotide sequence ID" value="NZ_MTPX02000046.1"/>
</dbReference>
<dbReference type="Pfam" id="PF00733">
    <property type="entry name" value="Asn_synthase"/>
    <property type="match status" value="1"/>
</dbReference>
<organism evidence="2 3">
    <name type="scientific">Actinomyces ruminis</name>
    <dbReference type="NCBI Taxonomy" id="1937003"/>
    <lineage>
        <taxon>Bacteria</taxon>
        <taxon>Bacillati</taxon>
        <taxon>Actinomycetota</taxon>
        <taxon>Actinomycetes</taxon>
        <taxon>Actinomycetales</taxon>
        <taxon>Actinomycetaceae</taxon>
        <taxon>Actinomyces</taxon>
    </lineage>
</organism>
<dbReference type="Gene3D" id="3.40.50.620">
    <property type="entry name" value="HUPs"/>
    <property type="match status" value="1"/>
</dbReference>
<sequence length="231" mass="25433">MDAVVTATPADRRGQWTVVSRQGDDLRIDTDHTRSHHLLFARAGGAWIVSDDPERLRRRLGSWRRDEEAADVFLHTGFVVGDRTLVHGVHATPAASTVLLHPDGTWESRLWDSYRYCNDPITSEADYAAAYDEAMDLTVGRLLEYAGDRQLVVPLSGGLDSRLLAIWLKRLKAPRVVAFTYGKPGARETGISRNVADAWGSTGSPLILIQHESRSSGQPLRALASKRPPGG</sequence>
<dbReference type="EMBL" id="MTPX02000046">
    <property type="protein sequence ID" value="PHP52385.1"/>
    <property type="molecule type" value="Genomic_DNA"/>
</dbReference>
<evidence type="ECO:0000313" key="3">
    <source>
        <dbReference type="Proteomes" id="UP000194577"/>
    </source>
</evidence>